<sequence length="500" mass="52002">MEGRSGATGDLVPEGRSGATGDLVPDVTVVGSGPNGLSAAVVCARAGLRVRVVEAQPTAGGGARTMPDPEYPGVSHDVCSAVHPLGVASPFFAEFDLAARGVELTAPEISYANPLPGRAAAVAYRSLEQTCAELDHGASWRRLFGPLVDHVDGVLGFFLGDKRSLPPDLVTTVRAGLRVLAQGSPAWGVLRGEDARALFTGVGAHAISTMPSPVNSGAGLMLGTVAHTAGWPVPVGGTQTIADALIADLRSHGGELVLGEPVTTPPAGVVVYDTAPTALLDVYGDAVPSRYAKALRRYTYGPGVCKVDFVLSGEIPWLDERVGRASTVHMGGSRAQMALAEREVNAGRHAEWPMTLAALPHVTDPSRIDDKGRRPLWTYAHVPSGSTANLVETITAMFERAAPGFRDLVVAARCVPAAQMADHNANYVGGDIIVGGATLFAAMIGPTLRLDPWTTPIPKAYLCSSATPPGTGVHGMAGYFAARTLLRREFGLRTLPSLAP</sequence>
<dbReference type="EMBL" id="JACKVK010000022">
    <property type="protein sequence ID" value="MCV7424933.1"/>
    <property type="molecule type" value="Genomic_DNA"/>
</dbReference>
<dbReference type="SUPFAM" id="SSF51905">
    <property type="entry name" value="FAD/NAD(P)-binding domain"/>
    <property type="match status" value="1"/>
</dbReference>
<reference evidence="2" key="1">
    <citation type="submission" date="2020-07" db="EMBL/GenBank/DDBJ databases">
        <authorList>
            <person name="Pettersson B.M.F."/>
            <person name="Behra P.R.K."/>
            <person name="Ramesh M."/>
            <person name="Das S."/>
            <person name="Dasgupta S."/>
            <person name="Kirsebom L.A."/>
        </authorList>
    </citation>
    <scope>NUCLEOTIDE SEQUENCE</scope>
    <source>
        <strain evidence="2">DSM 44838</strain>
    </source>
</reference>
<gene>
    <name evidence="2" type="ORF">H7K45_30790</name>
</gene>
<organism evidence="2 3">
    <name type="scientific">Mycobacterium yunnanensis</name>
    <dbReference type="NCBI Taxonomy" id="368477"/>
    <lineage>
        <taxon>Bacteria</taxon>
        <taxon>Bacillati</taxon>
        <taxon>Actinomycetota</taxon>
        <taxon>Actinomycetes</taxon>
        <taxon>Mycobacteriales</taxon>
        <taxon>Mycobacteriaceae</taxon>
        <taxon>Mycobacterium</taxon>
    </lineage>
</organism>
<feature type="region of interest" description="Disordered" evidence="1">
    <location>
        <begin position="1"/>
        <end position="23"/>
    </location>
</feature>
<proteinExistence type="predicted"/>
<keyword evidence="3" id="KW-1185">Reference proteome</keyword>
<dbReference type="Pfam" id="PF13450">
    <property type="entry name" value="NAD_binding_8"/>
    <property type="match status" value="1"/>
</dbReference>
<dbReference type="Proteomes" id="UP001141629">
    <property type="component" value="Unassembled WGS sequence"/>
</dbReference>
<dbReference type="PANTHER" id="PTHR10668">
    <property type="entry name" value="PHYTOENE DEHYDROGENASE"/>
    <property type="match status" value="1"/>
</dbReference>
<dbReference type="InterPro" id="IPR036188">
    <property type="entry name" value="FAD/NAD-bd_sf"/>
</dbReference>
<dbReference type="AlphaFoldDB" id="A0A9X2YT00"/>
<evidence type="ECO:0000313" key="2">
    <source>
        <dbReference type="EMBL" id="MCV7424933.1"/>
    </source>
</evidence>
<protein>
    <submittedName>
        <fullName evidence="2">NAD(P)/FAD-dependent oxidoreductase</fullName>
    </submittedName>
</protein>
<evidence type="ECO:0000256" key="1">
    <source>
        <dbReference type="SAM" id="MobiDB-lite"/>
    </source>
</evidence>
<dbReference type="RefSeq" id="WP_264000028.1">
    <property type="nucleotide sequence ID" value="NZ_JACKVK010000022.1"/>
</dbReference>
<evidence type="ECO:0000313" key="3">
    <source>
        <dbReference type="Proteomes" id="UP001141629"/>
    </source>
</evidence>
<dbReference type="Gene3D" id="3.50.50.60">
    <property type="entry name" value="FAD/NAD(P)-binding domain"/>
    <property type="match status" value="1"/>
</dbReference>
<accession>A0A9X2YT00</accession>
<comment type="caution">
    <text evidence="2">The sequence shown here is derived from an EMBL/GenBank/DDBJ whole genome shotgun (WGS) entry which is preliminary data.</text>
</comment>
<reference evidence="2" key="2">
    <citation type="journal article" date="2022" name="BMC Genomics">
        <title>Comparative genome analysis of mycobacteria focusing on tRNA and non-coding RNA.</title>
        <authorList>
            <person name="Behra P.R.K."/>
            <person name="Pettersson B.M.F."/>
            <person name="Ramesh M."/>
            <person name="Das S."/>
            <person name="Dasgupta S."/>
            <person name="Kirsebom L.A."/>
        </authorList>
    </citation>
    <scope>NUCLEOTIDE SEQUENCE</scope>
    <source>
        <strain evidence="2">DSM 44838</strain>
    </source>
</reference>
<dbReference type="PANTHER" id="PTHR10668:SF105">
    <property type="entry name" value="DEHYDROGENASE-RELATED"/>
    <property type="match status" value="1"/>
</dbReference>
<name>A0A9X2YT00_9MYCO</name>
<dbReference type="PRINTS" id="PR00419">
    <property type="entry name" value="ADXRDTASE"/>
</dbReference>